<dbReference type="AlphaFoldDB" id="A0A4P6ZIZ4"/>
<evidence type="ECO:0000313" key="1">
    <source>
        <dbReference type="EMBL" id="QBO59592.1"/>
    </source>
</evidence>
<reference evidence="1 2" key="1">
    <citation type="submission" date="2019-03" db="EMBL/GenBank/DDBJ databases">
        <authorList>
            <person name="Kim H."/>
            <person name="Yu S.-M."/>
        </authorList>
    </citation>
    <scope>NUCLEOTIDE SEQUENCE [LARGE SCALE GENOMIC DNA]</scope>
    <source>
        <strain evidence="1 2">NBC122</strain>
    </source>
</reference>
<dbReference type="RefSeq" id="WP_133440912.1">
    <property type="nucleotide sequence ID" value="NZ_CP037954.1"/>
</dbReference>
<dbReference type="KEGG" id="csal:NBC122_02791"/>
<protein>
    <submittedName>
        <fullName evidence="1">Uncharacterized protein</fullName>
    </submittedName>
</protein>
<evidence type="ECO:0000313" key="2">
    <source>
        <dbReference type="Proteomes" id="UP000294419"/>
    </source>
</evidence>
<keyword evidence="2" id="KW-1185">Reference proteome</keyword>
<dbReference type="OrthoDB" id="797644at2"/>
<name>A0A4P6ZIZ4_9FLAO</name>
<dbReference type="Proteomes" id="UP000294419">
    <property type="component" value="Chromosome"/>
</dbReference>
<sequence>MTSKKRIIDIFQSKGLLFPEKEKEIEQFELLNPIDDECPSDWDTPEEIIKRGIQKLNNINLEHTEDLDSEAEKLKMVARKGSVLPQHIIDRMKGNHKKDDK</sequence>
<proteinExistence type="predicted"/>
<dbReference type="EMBL" id="CP037954">
    <property type="protein sequence ID" value="QBO59592.1"/>
    <property type="molecule type" value="Genomic_DNA"/>
</dbReference>
<accession>A0A4P6ZIZ4</accession>
<gene>
    <name evidence="1" type="ORF">NBC122_02791</name>
</gene>
<organism evidence="1 2">
    <name type="scientific">Chryseobacterium salivictor</name>
    <dbReference type="NCBI Taxonomy" id="2547600"/>
    <lineage>
        <taxon>Bacteria</taxon>
        <taxon>Pseudomonadati</taxon>
        <taxon>Bacteroidota</taxon>
        <taxon>Flavobacteriia</taxon>
        <taxon>Flavobacteriales</taxon>
        <taxon>Weeksellaceae</taxon>
        <taxon>Chryseobacterium group</taxon>
        <taxon>Chryseobacterium</taxon>
    </lineage>
</organism>